<dbReference type="Proteomes" id="UP001604336">
    <property type="component" value="Unassembled WGS sequence"/>
</dbReference>
<proteinExistence type="predicted"/>
<gene>
    <name evidence="1" type="ORF">Adt_11807</name>
</gene>
<protein>
    <submittedName>
        <fullName evidence="1">DUF4283 domain-containing protein</fullName>
    </submittedName>
</protein>
<keyword evidence="2" id="KW-1185">Reference proteome</keyword>
<organism evidence="1 2">
    <name type="scientific">Abeliophyllum distichum</name>
    <dbReference type="NCBI Taxonomy" id="126358"/>
    <lineage>
        <taxon>Eukaryota</taxon>
        <taxon>Viridiplantae</taxon>
        <taxon>Streptophyta</taxon>
        <taxon>Embryophyta</taxon>
        <taxon>Tracheophyta</taxon>
        <taxon>Spermatophyta</taxon>
        <taxon>Magnoliopsida</taxon>
        <taxon>eudicotyledons</taxon>
        <taxon>Gunneridae</taxon>
        <taxon>Pentapetalae</taxon>
        <taxon>asterids</taxon>
        <taxon>lamiids</taxon>
        <taxon>Lamiales</taxon>
        <taxon>Oleaceae</taxon>
        <taxon>Forsythieae</taxon>
        <taxon>Abeliophyllum</taxon>
    </lineage>
</organism>
<name>A0ABD1UNW4_9LAMI</name>
<dbReference type="EMBL" id="JBFOLK010000003">
    <property type="protein sequence ID" value="KAL2526753.1"/>
    <property type="molecule type" value="Genomic_DNA"/>
</dbReference>
<dbReference type="PANTHER" id="PTHR33116:SF80">
    <property type="entry name" value="REVERSE TRANSCRIPTASE ZINC-BINDING DOMAIN-CONTAINING PROTEIN"/>
    <property type="match status" value="1"/>
</dbReference>
<accession>A0ABD1UNW4</accession>
<comment type="caution">
    <text evidence="1">The sequence shown here is derived from an EMBL/GenBank/DDBJ whole genome shotgun (WGS) entry which is preliminary data.</text>
</comment>
<sequence length="269" mass="31099">MYGNVRVMMMFWGVKTGTRIQSIISASGEVFESPETIQPSAVSFFQKLLSAHPQSVNSIQPGIIPRLVSDEDNLQLNRTPTLTEIRRLEHLTEFRHQQQPFTYLGVSLSKGARKIFLYDDLVHKVQNRISSWASRLLSFGGRITLIRSVLSSIPLNLLQIMKPPKDTHPLLATILYYASAIWKRLKYIGPQAETHIAWKLWRGQIFFWHDCWMDKSTLADQHPHLPHYSIQVRNLFDDTGWSTNRLLELVPYTIDEKIKSIHIIDSIHD</sequence>
<dbReference type="PANTHER" id="PTHR33116">
    <property type="entry name" value="REVERSE TRANSCRIPTASE ZINC-BINDING DOMAIN-CONTAINING PROTEIN-RELATED-RELATED"/>
    <property type="match status" value="1"/>
</dbReference>
<dbReference type="AlphaFoldDB" id="A0ABD1UNW4"/>
<evidence type="ECO:0000313" key="1">
    <source>
        <dbReference type="EMBL" id="KAL2526753.1"/>
    </source>
</evidence>
<evidence type="ECO:0000313" key="2">
    <source>
        <dbReference type="Proteomes" id="UP001604336"/>
    </source>
</evidence>
<reference evidence="2" key="1">
    <citation type="submission" date="2024-07" db="EMBL/GenBank/DDBJ databases">
        <title>Two chromosome-level genome assemblies of Korean endemic species Abeliophyllum distichum and Forsythia ovata (Oleaceae).</title>
        <authorList>
            <person name="Jang H."/>
        </authorList>
    </citation>
    <scope>NUCLEOTIDE SEQUENCE [LARGE SCALE GENOMIC DNA]</scope>
</reference>